<accession>A0A6V8MWQ3</accession>
<proteinExistence type="predicted"/>
<dbReference type="EMBL" id="CP096574">
    <property type="protein sequence ID" value="UPU35020.1"/>
    <property type="molecule type" value="Genomic_DNA"/>
</dbReference>
<feature type="domain" description="ABM" evidence="1">
    <location>
        <begin position="4"/>
        <end position="92"/>
    </location>
</feature>
<evidence type="ECO:0000313" key="5">
    <source>
        <dbReference type="Proteomes" id="UP000831485"/>
    </source>
</evidence>
<dbReference type="RefSeq" id="WP_183347698.1">
    <property type="nucleotide sequence ID" value="NZ_BLXY01000004.1"/>
</dbReference>
<keyword evidence="2" id="KW-0560">Oxidoreductase</keyword>
<dbReference type="SUPFAM" id="SSF54909">
    <property type="entry name" value="Dimeric alpha+beta barrel"/>
    <property type="match status" value="1"/>
</dbReference>
<dbReference type="InterPro" id="IPR050744">
    <property type="entry name" value="AI-2_Isomerase_LsrG"/>
</dbReference>
<name>A0A6V8MWQ3_9BACT</name>
<dbReference type="PANTHER" id="PTHR33336">
    <property type="entry name" value="QUINOL MONOOXYGENASE YGIN-RELATED"/>
    <property type="match status" value="1"/>
</dbReference>
<dbReference type="InterPro" id="IPR007138">
    <property type="entry name" value="ABM_dom"/>
</dbReference>
<evidence type="ECO:0000313" key="3">
    <source>
        <dbReference type="EMBL" id="UPU35020.1"/>
    </source>
</evidence>
<dbReference type="Proteomes" id="UP000568888">
    <property type="component" value="Unassembled WGS sequence"/>
</dbReference>
<dbReference type="Pfam" id="PF03992">
    <property type="entry name" value="ABM"/>
    <property type="match status" value="1"/>
</dbReference>
<reference evidence="4" key="1">
    <citation type="submission" date="2020-06" db="EMBL/GenBank/DDBJ databases">
        <title>Draft genomic sequecing of Geomonas sp. Red736.</title>
        <authorList>
            <person name="Itoh H."/>
            <person name="Xu Z.X."/>
            <person name="Ushijima N."/>
            <person name="Masuda Y."/>
            <person name="Shiratori Y."/>
            <person name="Senoo K."/>
        </authorList>
    </citation>
    <scope>NUCLEOTIDE SEQUENCE [LARGE SCALE GENOMIC DNA]</scope>
    <source>
        <strain evidence="4">Red736</strain>
    </source>
</reference>
<dbReference type="AlphaFoldDB" id="A0A6V8MWQ3"/>
<evidence type="ECO:0000313" key="4">
    <source>
        <dbReference type="Proteomes" id="UP000568888"/>
    </source>
</evidence>
<evidence type="ECO:0000259" key="1">
    <source>
        <dbReference type="PROSITE" id="PS51725"/>
    </source>
</evidence>
<reference evidence="3" key="3">
    <citation type="submission" date="2022-04" db="EMBL/GenBank/DDBJ databases">
        <authorList>
            <person name="Liu G."/>
        </authorList>
    </citation>
    <scope>NUCLEOTIDE SEQUENCE</scope>
    <source>
        <strain evidence="3">RG22</strain>
    </source>
</reference>
<dbReference type="InterPro" id="IPR011008">
    <property type="entry name" value="Dimeric_a/b-barrel"/>
</dbReference>
<dbReference type="PANTHER" id="PTHR33336:SF3">
    <property type="entry name" value="ABM DOMAIN-CONTAINING PROTEIN"/>
    <property type="match status" value="1"/>
</dbReference>
<sequence length="96" mass="10839">MSKVTIVAKLTAKSGCIEAVKAEVIKMLAPTREEQGCIEYRLHQDNADPAVFVFYENWKDQTAFEQHMESAHFKAYVAAVGDMITDKTVNRMTEIV</sequence>
<evidence type="ECO:0000313" key="2">
    <source>
        <dbReference type="EMBL" id="GFO64522.1"/>
    </source>
</evidence>
<reference evidence="2" key="2">
    <citation type="journal article" date="2021" name="Int. J. Syst. Evol. Microbiol.">
        <title>Geomonas silvestris sp. nov., Geomonas paludis sp. nov. and Geomonas limicola sp. nov., isolated from terrestrial environments, and emended description of the genus Geomonas.</title>
        <authorList>
            <person name="Itoh H."/>
            <person name="Xu Z."/>
            <person name="Masuda Y."/>
            <person name="Ushijima N."/>
            <person name="Hayakawa C."/>
            <person name="Shiratori Y."/>
            <person name="Senoo K."/>
        </authorList>
    </citation>
    <scope>NUCLEOTIDE SEQUENCE</scope>
    <source>
        <strain evidence="2">Red736</strain>
    </source>
</reference>
<dbReference type="GO" id="GO:0005829">
    <property type="term" value="C:cytosol"/>
    <property type="evidence" value="ECO:0007669"/>
    <property type="project" value="TreeGrafter"/>
</dbReference>
<dbReference type="PROSITE" id="PS51725">
    <property type="entry name" value="ABM"/>
    <property type="match status" value="1"/>
</dbReference>
<gene>
    <name evidence="2" type="ORF">GMPD_24410</name>
    <name evidence="3" type="ORF">M1B72_16410</name>
</gene>
<dbReference type="EMBL" id="BLXY01000004">
    <property type="protein sequence ID" value="GFO64522.1"/>
    <property type="molecule type" value="Genomic_DNA"/>
</dbReference>
<organism evidence="2 4">
    <name type="scientific">Geomonas paludis</name>
    <dbReference type="NCBI Taxonomy" id="2740185"/>
    <lineage>
        <taxon>Bacteria</taxon>
        <taxon>Pseudomonadati</taxon>
        <taxon>Thermodesulfobacteriota</taxon>
        <taxon>Desulfuromonadia</taxon>
        <taxon>Geobacterales</taxon>
        <taxon>Geobacteraceae</taxon>
        <taxon>Geomonas</taxon>
    </lineage>
</organism>
<dbReference type="Proteomes" id="UP000831485">
    <property type="component" value="Chromosome"/>
</dbReference>
<dbReference type="Gene3D" id="3.30.70.100">
    <property type="match status" value="1"/>
</dbReference>
<protein>
    <submittedName>
        <fullName evidence="2">Antibiotic biosynthesis monooxygenase</fullName>
    </submittedName>
</protein>
<keyword evidence="2" id="KW-0503">Monooxygenase</keyword>
<dbReference type="GO" id="GO:0004497">
    <property type="term" value="F:monooxygenase activity"/>
    <property type="evidence" value="ECO:0007669"/>
    <property type="project" value="UniProtKB-KW"/>
</dbReference>
<keyword evidence="5" id="KW-1185">Reference proteome</keyword>